<gene>
    <name evidence="4" type="ORF">LX32DRAFT_692236</name>
</gene>
<dbReference type="Proteomes" id="UP001232148">
    <property type="component" value="Unassembled WGS sequence"/>
</dbReference>
<reference evidence="4" key="1">
    <citation type="submission" date="2021-06" db="EMBL/GenBank/DDBJ databases">
        <title>Comparative genomics, transcriptomics and evolutionary studies reveal genomic signatures of adaptation to plant cell wall in hemibiotrophic fungi.</title>
        <authorList>
            <consortium name="DOE Joint Genome Institute"/>
            <person name="Baroncelli R."/>
            <person name="Diaz J.F."/>
            <person name="Benocci T."/>
            <person name="Peng M."/>
            <person name="Battaglia E."/>
            <person name="Haridas S."/>
            <person name="Andreopoulos W."/>
            <person name="Labutti K."/>
            <person name="Pangilinan J."/>
            <person name="Floch G.L."/>
            <person name="Makela M.R."/>
            <person name="Henrissat B."/>
            <person name="Grigoriev I.V."/>
            <person name="Crouch J.A."/>
            <person name="De Vries R.P."/>
            <person name="Sukno S.A."/>
            <person name="Thon M.R."/>
        </authorList>
    </citation>
    <scope>NUCLEOTIDE SEQUENCE</scope>
    <source>
        <strain evidence="4">MAFF235873</strain>
    </source>
</reference>
<keyword evidence="3" id="KW-0732">Signal</keyword>
<keyword evidence="5" id="KW-1185">Reference proteome</keyword>
<feature type="compositionally biased region" description="Polar residues" evidence="1">
    <location>
        <begin position="176"/>
        <end position="203"/>
    </location>
</feature>
<comment type="caution">
    <text evidence="4">The sequence shown here is derived from an EMBL/GenBank/DDBJ whole genome shotgun (WGS) entry which is preliminary data.</text>
</comment>
<evidence type="ECO:0000256" key="2">
    <source>
        <dbReference type="SAM" id="Phobius"/>
    </source>
</evidence>
<name>A0AAD9HMP3_9PEZI</name>
<keyword evidence="2" id="KW-0472">Membrane</keyword>
<feature type="transmembrane region" description="Helical" evidence="2">
    <location>
        <begin position="255"/>
        <end position="276"/>
    </location>
</feature>
<evidence type="ECO:0000313" key="4">
    <source>
        <dbReference type="EMBL" id="KAK2030832.1"/>
    </source>
</evidence>
<feature type="region of interest" description="Disordered" evidence="1">
    <location>
        <begin position="138"/>
        <end position="252"/>
    </location>
</feature>
<evidence type="ECO:0008006" key="6">
    <source>
        <dbReference type="Google" id="ProtNLM"/>
    </source>
</evidence>
<dbReference type="EMBL" id="MU842847">
    <property type="protein sequence ID" value="KAK2030832.1"/>
    <property type="molecule type" value="Genomic_DNA"/>
</dbReference>
<feature type="compositionally biased region" description="Low complexity" evidence="1">
    <location>
        <begin position="141"/>
        <end position="152"/>
    </location>
</feature>
<proteinExistence type="predicted"/>
<keyword evidence="2" id="KW-0812">Transmembrane</keyword>
<keyword evidence="2" id="KW-1133">Transmembrane helix</keyword>
<feature type="chain" id="PRO_5042084446" description="Mid2 domain-containing protein" evidence="3">
    <location>
        <begin position="18"/>
        <end position="338"/>
    </location>
</feature>
<organism evidence="4 5">
    <name type="scientific">Colletotrichum zoysiae</name>
    <dbReference type="NCBI Taxonomy" id="1216348"/>
    <lineage>
        <taxon>Eukaryota</taxon>
        <taxon>Fungi</taxon>
        <taxon>Dikarya</taxon>
        <taxon>Ascomycota</taxon>
        <taxon>Pezizomycotina</taxon>
        <taxon>Sordariomycetes</taxon>
        <taxon>Hypocreomycetidae</taxon>
        <taxon>Glomerellales</taxon>
        <taxon>Glomerellaceae</taxon>
        <taxon>Colletotrichum</taxon>
        <taxon>Colletotrichum graminicola species complex</taxon>
    </lineage>
</organism>
<feature type="compositionally biased region" description="Low complexity" evidence="1">
    <location>
        <begin position="165"/>
        <end position="175"/>
    </location>
</feature>
<sequence length="338" mass="35449">MRSPTLLLFALVTSVLGQILNPALGQFIHPSQEGETWKVGEKKKIVFNTTLRHFTVGLWQQASPSAVLGGVVFRMGGFDKVDAKTWAREFDWEVQTYGLDLSVSNVAYFWLFEGTDGNQGNQTLRHIFSASFIISDANPASGSTPSRTSTTRQEPTKTVVLSKTAPAGPSGSPPAQTTVSPLPLSPGQSEGASSADTSMTSGNLPIGTVEGSGPTRTAGERWPASTGGDRAVHAGEADETDSNRSSTGLPVGTKAGIGVGVGIFGIACIACAVMFYKHLKTKKRALAEPRESTMADPPPYFHGVALSPVSPVSAVQSPTKSTPGATGFYVNPKPVEIA</sequence>
<evidence type="ECO:0000256" key="1">
    <source>
        <dbReference type="SAM" id="MobiDB-lite"/>
    </source>
</evidence>
<feature type="signal peptide" evidence="3">
    <location>
        <begin position="1"/>
        <end position="17"/>
    </location>
</feature>
<evidence type="ECO:0000313" key="5">
    <source>
        <dbReference type="Proteomes" id="UP001232148"/>
    </source>
</evidence>
<accession>A0AAD9HMP3</accession>
<protein>
    <recommendedName>
        <fullName evidence="6">Mid2 domain-containing protein</fullName>
    </recommendedName>
</protein>
<evidence type="ECO:0000256" key="3">
    <source>
        <dbReference type="SAM" id="SignalP"/>
    </source>
</evidence>
<dbReference type="AlphaFoldDB" id="A0AAD9HMP3"/>